<sequence length="68" mass="7425">MSGSRHDPTGPAEVRIGCKDRGFDMVAVSDHVQPWRHHGGHAPKRSHGSVPPAQRRRPSTSGRPPQTL</sequence>
<feature type="compositionally biased region" description="Polar residues" evidence="1">
    <location>
        <begin position="59"/>
        <end position="68"/>
    </location>
</feature>
<comment type="caution">
    <text evidence="2">The sequence shown here is derived from an EMBL/GenBank/DDBJ whole genome shotgun (WGS) entry which is preliminary data.</text>
</comment>
<feature type="region of interest" description="Disordered" evidence="1">
    <location>
        <begin position="31"/>
        <end position="68"/>
    </location>
</feature>
<proteinExistence type="predicted"/>
<protein>
    <recommendedName>
        <fullName evidence="4">PHP domain-containing protein</fullName>
    </recommendedName>
</protein>
<reference evidence="2 3" key="1">
    <citation type="submission" date="2020-11" db="EMBL/GenBank/DDBJ databases">
        <title>Pseudonocardia abyssalis sp. nov. and Pseudonocardia oceani sp. nov., description and phylogenomic analysis of two novel actinomycetes isolated from the deep Southern Ocean.</title>
        <authorList>
            <person name="Parra J."/>
        </authorList>
    </citation>
    <scope>NUCLEOTIDE SEQUENCE [LARGE SCALE GENOMIC DNA]</scope>
    <source>
        <strain evidence="3">KRD185</strain>
    </source>
</reference>
<organism evidence="2 3">
    <name type="scientific">Pseudonocardia oceani</name>
    <dbReference type="NCBI Taxonomy" id="2792013"/>
    <lineage>
        <taxon>Bacteria</taxon>
        <taxon>Bacillati</taxon>
        <taxon>Actinomycetota</taxon>
        <taxon>Actinomycetes</taxon>
        <taxon>Pseudonocardiales</taxon>
        <taxon>Pseudonocardiaceae</taxon>
        <taxon>Pseudonocardia</taxon>
    </lineage>
</organism>
<gene>
    <name evidence="2" type="ORF">I4I82_28865</name>
</gene>
<dbReference type="Proteomes" id="UP000694300">
    <property type="component" value="Unassembled WGS sequence"/>
</dbReference>
<dbReference type="RefSeq" id="WP_218592342.1">
    <property type="nucleotide sequence ID" value="NZ_JADQDE010000167.1"/>
</dbReference>
<evidence type="ECO:0008006" key="4">
    <source>
        <dbReference type="Google" id="ProtNLM"/>
    </source>
</evidence>
<evidence type="ECO:0000256" key="1">
    <source>
        <dbReference type="SAM" id="MobiDB-lite"/>
    </source>
</evidence>
<keyword evidence="3" id="KW-1185">Reference proteome</keyword>
<evidence type="ECO:0000313" key="3">
    <source>
        <dbReference type="Proteomes" id="UP000694300"/>
    </source>
</evidence>
<accession>A0ABS6UHE0</accession>
<evidence type="ECO:0000313" key="2">
    <source>
        <dbReference type="EMBL" id="MBW0131658.1"/>
    </source>
</evidence>
<dbReference type="EMBL" id="JADQDF010000001">
    <property type="protein sequence ID" value="MBW0131658.1"/>
    <property type="molecule type" value="Genomic_DNA"/>
</dbReference>
<feature type="compositionally biased region" description="Basic residues" evidence="1">
    <location>
        <begin position="34"/>
        <end position="47"/>
    </location>
</feature>
<name>A0ABS6UHE0_9PSEU</name>